<evidence type="ECO:0000313" key="3">
    <source>
        <dbReference type="EMBL" id="TCK16384.1"/>
    </source>
</evidence>
<dbReference type="Gene3D" id="1.10.10.60">
    <property type="entry name" value="Homeodomain-like"/>
    <property type="match status" value="1"/>
</dbReference>
<keyword evidence="4" id="KW-1185">Reference proteome</keyword>
<dbReference type="InterPro" id="IPR051839">
    <property type="entry name" value="RD_transcriptional_regulator"/>
</dbReference>
<gene>
    <name evidence="3" type="ORF">CLV83_0180</name>
</gene>
<dbReference type="PANTHER" id="PTHR33215">
    <property type="entry name" value="PROTEIN DISTAL ANTENNA"/>
    <property type="match status" value="1"/>
</dbReference>
<evidence type="ECO:0000256" key="1">
    <source>
        <dbReference type="ARBA" id="ARBA00009964"/>
    </source>
</evidence>
<keyword evidence="2" id="KW-0175">Coiled coil</keyword>
<evidence type="ECO:0000256" key="2">
    <source>
        <dbReference type="SAM" id="Coils"/>
    </source>
</evidence>
<accession>A0A4R1H3Z1</accession>
<dbReference type="Pfam" id="PF01527">
    <property type="entry name" value="HTH_Tnp_1"/>
    <property type="match status" value="1"/>
</dbReference>
<feature type="coiled-coil region" evidence="2">
    <location>
        <begin position="62"/>
        <end position="96"/>
    </location>
</feature>
<dbReference type="EMBL" id="SMFU01000005">
    <property type="protein sequence ID" value="TCK16384.1"/>
    <property type="molecule type" value="Genomic_DNA"/>
</dbReference>
<reference evidence="3 4" key="1">
    <citation type="submission" date="2019-03" db="EMBL/GenBank/DDBJ databases">
        <title>Genomic Encyclopedia of Archaeal and Bacterial Type Strains, Phase II (KMG-II): from individual species to whole genera.</title>
        <authorList>
            <person name="Goeker M."/>
        </authorList>
    </citation>
    <scope>NUCLEOTIDE SEQUENCE [LARGE SCALE GENOMIC DNA]</scope>
    <source>
        <strain evidence="3 4">DSM 27697</strain>
    </source>
</reference>
<dbReference type="SUPFAM" id="SSF46689">
    <property type="entry name" value="Homeodomain-like"/>
    <property type="match status" value="1"/>
</dbReference>
<proteinExistence type="inferred from homology"/>
<dbReference type="GO" id="GO:0003677">
    <property type="term" value="F:DNA binding"/>
    <property type="evidence" value="ECO:0007669"/>
    <property type="project" value="InterPro"/>
</dbReference>
<dbReference type="InterPro" id="IPR009057">
    <property type="entry name" value="Homeodomain-like_sf"/>
</dbReference>
<sequence length="102" mass="11783">MKKQRRSFTPEFKLEAASLVLDQGYSIAEACRSLGIGDTALRRWVDQLRAERDGETPASKAMTPEQKRIQELEARVKRLEQEKDILKKASALLMSDEFKRMR</sequence>
<comment type="caution">
    <text evidence="3">The sequence shown here is derived from an EMBL/GenBank/DDBJ whole genome shotgun (WGS) entry which is preliminary data.</text>
</comment>
<dbReference type="PANTHER" id="PTHR33215:SF12">
    <property type="entry name" value="TRANSPOSASE INSN FOR INSERTION SEQUENCE ELEMENT IS911A-RELATED"/>
    <property type="match status" value="1"/>
</dbReference>
<name>A0A4R1H3Z1_9GAMM</name>
<comment type="similarity">
    <text evidence="1">Belongs to the transposase 8 family.</text>
</comment>
<dbReference type="Proteomes" id="UP000294546">
    <property type="component" value="Unassembled WGS sequence"/>
</dbReference>
<protein>
    <submittedName>
        <fullName evidence="3">Transposase</fullName>
    </submittedName>
</protein>
<dbReference type="GO" id="GO:0006313">
    <property type="term" value="P:DNA transposition"/>
    <property type="evidence" value="ECO:0007669"/>
    <property type="project" value="InterPro"/>
</dbReference>
<organism evidence="3 4">
    <name type="scientific">Marinobacterium mangrovicola</name>
    <dbReference type="NCBI Taxonomy" id="1476959"/>
    <lineage>
        <taxon>Bacteria</taxon>
        <taxon>Pseudomonadati</taxon>
        <taxon>Pseudomonadota</taxon>
        <taxon>Gammaproteobacteria</taxon>
        <taxon>Oceanospirillales</taxon>
        <taxon>Oceanospirillaceae</taxon>
        <taxon>Marinobacterium</taxon>
    </lineage>
</organism>
<dbReference type="GO" id="GO:0004803">
    <property type="term" value="F:transposase activity"/>
    <property type="evidence" value="ECO:0007669"/>
    <property type="project" value="InterPro"/>
</dbReference>
<dbReference type="AlphaFoldDB" id="A0A4R1H3Z1"/>
<dbReference type="InterPro" id="IPR002514">
    <property type="entry name" value="Transposase_8"/>
</dbReference>
<evidence type="ECO:0000313" key="4">
    <source>
        <dbReference type="Proteomes" id="UP000294546"/>
    </source>
</evidence>